<dbReference type="SMART" id="SM00530">
    <property type="entry name" value="HTH_XRE"/>
    <property type="match status" value="1"/>
</dbReference>
<dbReference type="PROSITE" id="PS50943">
    <property type="entry name" value="HTH_CROC1"/>
    <property type="match status" value="1"/>
</dbReference>
<comment type="caution">
    <text evidence="3">The sequence shown here is derived from an EMBL/GenBank/DDBJ whole genome shotgun (WGS) entry which is preliminary data.</text>
</comment>
<gene>
    <name evidence="3" type="ORF">A3C86_02625</name>
</gene>
<dbReference type="Gene3D" id="1.10.260.40">
    <property type="entry name" value="lambda repressor-like DNA-binding domains"/>
    <property type="match status" value="1"/>
</dbReference>
<sequence length="89" mass="9783">MEEVFGEVSATKEFQKGYKEESARIKLAARIRETRIAKKMTQEDVAEKASMQQSVIARLESGEHGVSVDTLSKVANALGKQIALVESSK</sequence>
<organism evidence="3 4">
    <name type="scientific">Candidatus Kaiserbacteria bacterium RIFCSPHIGHO2_02_FULL_49_16</name>
    <dbReference type="NCBI Taxonomy" id="1798490"/>
    <lineage>
        <taxon>Bacteria</taxon>
        <taxon>Candidatus Kaiseribacteriota</taxon>
    </lineage>
</organism>
<evidence type="ECO:0000259" key="2">
    <source>
        <dbReference type="PROSITE" id="PS50943"/>
    </source>
</evidence>
<dbReference type="Proteomes" id="UP000178042">
    <property type="component" value="Unassembled WGS sequence"/>
</dbReference>
<dbReference type="GO" id="GO:0005829">
    <property type="term" value="C:cytosol"/>
    <property type="evidence" value="ECO:0007669"/>
    <property type="project" value="TreeGrafter"/>
</dbReference>
<dbReference type="AlphaFoldDB" id="A0A1F6DI67"/>
<accession>A0A1F6DI67</accession>
<dbReference type="InterPro" id="IPR010982">
    <property type="entry name" value="Lambda_DNA-bd_dom_sf"/>
</dbReference>
<proteinExistence type="predicted"/>
<evidence type="ECO:0000313" key="4">
    <source>
        <dbReference type="Proteomes" id="UP000178042"/>
    </source>
</evidence>
<dbReference type="CDD" id="cd00093">
    <property type="entry name" value="HTH_XRE"/>
    <property type="match status" value="1"/>
</dbReference>
<dbReference type="Pfam" id="PF01381">
    <property type="entry name" value="HTH_3"/>
    <property type="match status" value="1"/>
</dbReference>
<evidence type="ECO:0000256" key="1">
    <source>
        <dbReference type="ARBA" id="ARBA00023125"/>
    </source>
</evidence>
<feature type="domain" description="HTH cro/C1-type" evidence="2">
    <location>
        <begin position="31"/>
        <end position="85"/>
    </location>
</feature>
<dbReference type="PANTHER" id="PTHR46797:SF1">
    <property type="entry name" value="METHYLPHOSPHONATE SYNTHASE"/>
    <property type="match status" value="1"/>
</dbReference>
<dbReference type="SUPFAM" id="SSF47413">
    <property type="entry name" value="lambda repressor-like DNA-binding domains"/>
    <property type="match status" value="1"/>
</dbReference>
<dbReference type="InterPro" id="IPR001387">
    <property type="entry name" value="Cro/C1-type_HTH"/>
</dbReference>
<dbReference type="EMBL" id="MFLD01000009">
    <property type="protein sequence ID" value="OGG60702.1"/>
    <property type="molecule type" value="Genomic_DNA"/>
</dbReference>
<evidence type="ECO:0000313" key="3">
    <source>
        <dbReference type="EMBL" id="OGG60702.1"/>
    </source>
</evidence>
<dbReference type="PANTHER" id="PTHR46797">
    <property type="entry name" value="HTH-TYPE TRANSCRIPTIONAL REGULATOR"/>
    <property type="match status" value="1"/>
</dbReference>
<dbReference type="GO" id="GO:0003677">
    <property type="term" value="F:DNA binding"/>
    <property type="evidence" value="ECO:0007669"/>
    <property type="project" value="UniProtKB-KW"/>
</dbReference>
<protein>
    <recommendedName>
        <fullName evidence="2">HTH cro/C1-type domain-containing protein</fullName>
    </recommendedName>
</protein>
<reference evidence="3 4" key="1">
    <citation type="journal article" date="2016" name="Nat. Commun.">
        <title>Thousands of microbial genomes shed light on interconnected biogeochemical processes in an aquifer system.</title>
        <authorList>
            <person name="Anantharaman K."/>
            <person name="Brown C.T."/>
            <person name="Hug L.A."/>
            <person name="Sharon I."/>
            <person name="Castelle C.J."/>
            <person name="Probst A.J."/>
            <person name="Thomas B.C."/>
            <person name="Singh A."/>
            <person name="Wilkins M.J."/>
            <person name="Karaoz U."/>
            <person name="Brodie E.L."/>
            <person name="Williams K.H."/>
            <person name="Hubbard S.S."/>
            <person name="Banfield J.F."/>
        </authorList>
    </citation>
    <scope>NUCLEOTIDE SEQUENCE [LARGE SCALE GENOMIC DNA]</scope>
</reference>
<dbReference type="InterPro" id="IPR050807">
    <property type="entry name" value="TransReg_Diox_bact_type"/>
</dbReference>
<dbReference type="GO" id="GO:0003700">
    <property type="term" value="F:DNA-binding transcription factor activity"/>
    <property type="evidence" value="ECO:0007669"/>
    <property type="project" value="TreeGrafter"/>
</dbReference>
<keyword evidence="1" id="KW-0238">DNA-binding</keyword>
<name>A0A1F6DI67_9BACT</name>